<feature type="compositionally biased region" description="Low complexity" evidence="1">
    <location>
        <begin position="305"/>
        <end position="325"/>
    </location>
</feature>
<keyword evidence="3" id="KW-1185">Reference proteome</keyword>
<gene>
    <name evidence="2" type="ORF">PCOR1329_LOCUS12265</name>
</gene>
<feature type="compositionally biased region" description="Basic and acidic residues" evidence="1">
    <location>
        <begin position="143"/>
        <end position="154"/>
    </location>
</feature>
<name>A0ABN9QIJ9_9DINO</name>
<evidence type="ECO:0000313" key="2">
    <source>
        <dbReference type="EMBL" id="CAK0805844.1"/>
    </source>
</evidence>
<protein>
    <submittedName>
        <fullName evidence="2">Uncharacterized protein</fullName>
    </submittedName>
</protein>
<feature type="compositionally biased region" description="Basic residues" evidence="1">
    <location>
        <begin position="132"/>
        <end position="142"/>
    </location>
</feature>
<sequence>MVAAACPTASTPNTGRQDEQEGGEEEEEEEETTQHRAPEQRHLPTQGSQAGHGRQACNRLPASGMAECRARAEEEEEEEEDEIMEEKKKKERECDRDRWKSRPSPFGGQLESPRGGPPRPSGPRRGAETRRTARSAGRRRRPRGSEGDLDRAELKGPPPDCLLARGWRNQVHGQAPASRCLAHVVVHLRVLSTASSSSSSCLARPAADLGTDGLGPPIAEDVARLGRRPRGLPAGRRAPGHGAARRAPRAASEPCRTDLHMTSSASGTGHANQQPGRRPRCAASRSAAAAARSAPGQPKRREALRPGAAHSAGRGAASAEACAPR</sequence>
<feature type="compositionally biased region" description="Basic and acidic residues" evidence="1">
    <location>
        <begin position="32"/>
        <end position="42"/>
    </location>
</feature>
<feature type="region of interest" description="Disordered" evidence="1">
    <location>
        <begin position="1"/>
        <end position="160"/>
    </location>
</feature>
<feature type="compositionally biased region" description="Acidic residues" evidence="1">
    <location>
        <begin position="73"/>
        <end position="84"/>
    </location>
</feature>
<feature type="compositionally biased region" description="Acidic residues" evidence="1">
    <location>
        <begin position="20"/>
        <end position="31"/>
    </location>
</feature>
<organism evidence="2 3">
    <name type="scientific">Prorocentrum cordatum</name>
    <dbReference type="NCBI Taxonomy" id="2364126"/>
    <lineage>
        <taxon>Eukaryota</taxon>
        <taxon>Sar</taxon>
        <taxon>Alveolata</taxon>
        <taxon>Dinophyceae</taxon>
        <taxon>Prorocentrales</taxon>
        <taxon>Prorocentraceae</taxon>
        <taxon>Prorocentrum</taxon>
    </lineage>
</organism>
<evidence type="ECO:0000313" key="3">
    <source>
        <dbReference type="Proteomes" id="UP001189429"/>
    </source>
</evidence>
<dbReference type="EMBL" id="CAUYUJ010003563">
    <property type="protein sequence ID" value="CAK0805844.1"/>
    <property type="molecule type" value="Genomic_DNA"/>
</dbReference>
<proteinExistence type="predicted"/>
<evidence type="ECO:0000256" key="1">
    <source>
        <dbReference type="SAM" id="MobiDB-lite"/>
    </source>
</evidence>
<feature type="region of interest" description="Disordered" evidence="1">
    <location>
        <begin position="209"/>
        <end position="325"/>
    </location>
</feature>
<feature type="compositionally biased region" description="Polar residues" evidence="1">
    <location>
        <begin position="260"/>
        <end position="275"/>
    </location>
</feature>
<feature type="non-terminal residue" evidence="2">
    <location>
        <position position="325"/>
    </location>
</feature>
<accession>A0ABN9QIJ9</accession>
<dbReference type="Proteomes" id="UP001189429">
    <property type="component" value="Unassembled WGS sequence"/>
</dbReference>
<feature type="compositionally biased region" description="Low complexity" evidence="1">
    <location>
        <begin position="281"/>
        <end position="295"/>
    </location>
</feature>
<feature type="compositionally biased region" description="Basic and acidic residues" evidence="1">
    <location>
        <begin position="85"/>
        <end position="100"/>
    </location>
</feature>
<reference evidence="2" key="1">
    <citation type="submission" date="2023-10" db="EMBL/GenBank/DDBJ databases">
        <authorList>
            <person name="Chen Y."/>
            <person name="Shah S."/>
            <person name="Dougan E. K."/>
            <person name="Thang M."/>
            <person name="Chan C."/>
        </authorList>
    </citation>
    <scope>NUCLEOTIDE SEQUENCE [LARGE SCALE GENOMIC DNA]</scope>
</reference>
<feature type="compositionally biased region" description="Low complexity" evidence="1">
    <location>
        <begin position="231"/>
        <end position="242"/>
    </location>
</feature>
<comment type="caution">
    <text evidence="2">The sequence shown here is derived from an EMBL/GenBank/DDBJ whole genome shotgun (WGS) entry which is preliminary data.</text>
</comment>